<dbReference type="PIRSF" id="PIRSF001491">
    <property type="entry name" value="Ppentomutase"/>
    <property type="match status" value="1"/>
</dbReference>
<dbReference type="CDD" id="cd16009">
    <property type="entry name" value="PPM"/>
    <property type="match status" value="1"/>
</dbReference>
<feature type="binding site" evidence="6">
    <location>
        <position position="11"/>
    </location>
    <ligand>
        <name>Mn(2+)</name>
        <dbReference type="ChEBI" id="CHEBI:29035"/>
        <label>1</label>
    </ligand>
</feature>
<dbReference type="PANTHER" id="PTHR21110">
    <property type="entry name" value="PHOSPHOPENTOMUTASE"/>
    <property type="match status" value="1"/>
</dbReference>
<dbReference type="GO" id="GO:0000287">
    <property type="term" value="F:magnesium ion binding"/>
    <property type="evidence" value="ECO:0007669"/>
    <property type="project" value="UniProtKB-UniRule"/>
</dbReference>
<evidence type="ECO:0000256" key="6">
    <source>
        <dbReference type="HAMAP-Rule" id="MF_00740"/>
    </source>
</evidence>
<dbReference type="Gene3D" id="3.40.720.10">
    <property type="entry name" value="Alkaline Phosphatase, subunit A"/>
    <property type="match status" value="1"/>
</dbReference>
<dbReference type="NCBIfam" id="TIGR01696">
    <property type="entry name" value="deoB"/>
    <property type="match status" value="1"/>
</dbReference>
<feature type="domain" description="Metalloenzyme" evidence="8">
    <location>
        <begin position="3"/>
        <end position="377"/>
    </location>
</feature>
<comment type="catalytic activity">
    <reaction evidence="6">
        <text>alpha-D-ribose 1-phosphate = D-ribose 5-phosphate</text>
        <dbReference type="Rhea" id="RHEA:18793"/>
        <dbReference type="ChEBI" id="CHEBI:57720"/>
        <dbReference type="ChEBI" id="CHEBI:78346"/>
        <dbReference type="EC" id="5.4.2.7"/>
    </reaction>
</comment>
<dbReference type="EC" id="5.4.2.7" evidence="6 7"/>
<dbReference type="GO" id="GO:0009117">
    <property type="term" value="P:nucleotide metabolic process"/>
    <property type="evidence" value="ECO:0007669"/>
    <property type="project" value="UniProtKB-UniRule"/>
</dbReference>
<dbReference type="InterPro" id="IPR017850">
    <property type="entry name" value="Alkaline_phosphatase_core_sf"/>
</dbReference>
<dbReference type="InterPro" id="IPR010045">
    <property type="entry name" value="DeoB"/>
</dbReference>
<dbReference type="InterPro" id="IPR006124">
    <property type="entry name" value="Metalloenzyme"/>
</dbReference>
<evidence type="ECO:0000256" key="4">
    <source>
        <dbReference type="ARBA" id="ARBA00023211"/>
    </source>
</evidence>
<dbReference type="GO" id="GO:0008973">
    <property type="term" value="F:phosphopentomutase activity"/>
    <property type="evidence" value="ECO:0007669"/>
    <property type="project" value="UniProtKB-UniRule"/>
</dbReference>
<dbReference type="SUPFAM" id="SSF143856">
    <property type="entry name" value="DeoB insert domain-like"/>
    <property type="match status" value="1"/>
</dbReference>
<accession>A0A9D2E5U4</accession>
<evidence type="ECO:0000256" key="2">
    <source>
        <dbReference type="ARBA" id="ARBA00022490"/>
    </source>
</evidence>
<evidence type="ECO:0000313" key="10">
    <source>
        <dbReference type="Proteomes" id="UP000824035"/>
    </source>
</evidence>
<dbReference type="SUPFAM" id="SSF53649">
    <property type="entry name" value="Alkaline phosphatase-like"/>
    <property type="match status" value="1"/>
</dbReference>
<dbReference type="GO" id="GO:0006018">
    <property type="term" value="P:2-deoxyribose 1-phosphate catabolic process"/>
    <property type="evidence" value="ECO:0007669"/>
    <property type="project" value="UniProtKB-UniRule"/>
</dbReference>
<proteinExistence type="inferred from homology"/>
<keyword evidence="2 6" id="KW-0963">Cytoplasm</keyword>
<reference evidence="9" key="2">
    <citation type="submission" date="2021-04" db="EMBL/GenBank/DDBJ databases">
        <authorList>
            <person name="Gilroy R."/>
        </authorList>
    </citation>
    <scope>NUCLEOTIDE SEQUENCE</scope>
    <source>
        <strain evidence="9">ChiGjej4B4-18154</strain>
    </source>
</reference>
<dbReference type="NCBIfam" id="NF003766">
    <property type="entry name" value="PRK05362.1"/>
    <property type="match status" value="1"/>
</dbReference>
<dbReference type="GO" id="GO:0030145">
    <property type="term" value="F:manganese ion binding"/>
    <property type="evidence" value="ECO:0007669"/>
    <property type="project" value="UniProtKB-UniRule"/>
</dbReference>
<dbReference type="Proteomes" id="UP000824035">
    <property type="component" value="Unassembled WGS sequence"/>
</dbReference>
<feature type="binding site" evidence="6">
    <location>
        <position position="324"/>
    </location>
    <ligand>
        <name>Mn(2+)</name>
        <dbReference type="ChEBI" id="CHEBI:29035"/>
        <label>1</label>
    </ligand>
</feature>
<feature type="binding site" evidence="6">
    <location>
        <position position="325"/>
    </location>
    <ligand>
        <name>Mn(2+)</name>
        <dbReference type="ChEBI" id="CHEBI:29035"/>
        <label>1</label>
    </ligand>
</feature>
<organism evidence="9 10">
    <name type="scientific">Candidatus Allofournierella merdipullorum</name>
    <dbReference type="NCBI Taxonomy" id="2838595"/>
    <lineage>
        <taxon>Bacteria</taxon>
        <taxon>Bacillati</taxon>
        <taxon>Bacillota</taxon>
        <taxon>Clostridia</taxon>
        <taxon>Eubacteriales</taxon>
        <taxon>Oscillospiraceae</taxon>
        <taxon>Allofournierella</taxon>
    </lineage>
</organism>
<dbReference type="EMBL" id="DXBV01000100">
    <property type="protein sequence ID" value="HIZ31519.1"/>
    <property type="molecule type" value="Genomic_DNA"/>
</dbReference>
<name>A0A9D2E5U4_9FIRM</name>
<reference evidence="9" key="1">
    <citation type="journal article" date="2021" name="PeerJ">
        <title>Extensive microbial diversity within the chicken gut microbiome revealed by metagenomics and culture.</title>
        <authorList>
            <person name="Gilroy R."/>
            <person name="Ravi A."/>
            <person name="Getino M."/>
            <person name="Pursley I."/>
            <person name="Horton D.L."/>
            <person name="Alikhan N.F."/>
            <person name="Baker D."/>
            <person name="Gharbi K."/>
            <person name="Hall N."/>
            <person name="Watson M."/>
            <person name="Adriaenssens E.M."/>
            <person name="Foster-Nyarko E."/>
            <person name="Jarju S."/>
            <person name="Secka A."/>
            <person name="Antonio M."/>
            <person name="Oren A."/>
            <person name="Chaudhuri R.R."/>
            <person name="La Ragione R."/>
            <person name="Hildebrand F."/>
            <person name="Pallen M.J."/>
        </authorList>
    </citation>
    <scope>NUCLEOTIDE SEQUENCE</scope>
    <source>
        <strain evidence="9">ChiGjej4B4-18154</strain>
    </source>
</reference>
<dbReference type="PANTHER" id="PTHR21110:SF0">
    <property type="entry name" value="PHOSPHOPENTOMUTASE"/>
    <property type="match status" value="1"/>
</dbReference>
<feature type="binding site" evidence="6">
    <location>
        <position position="283"/>
    </location>
    <ligand>
        <name>Mn(2+)</name>
        <dbReference type="ChEBI" id="CHEBI:29035"/>
        <label>2</label>
    </ligand>
</feature>
<dbReference type="InterPro" id="IPR024052">
    <property type="entry name" value="Phosphopentomutase_DeoB_cap_sf"/>
</dbReference>
<comment type="caution">
    <text evidence="9">The sequence shown here is derived from an EMBL/GenBank/DDBJ whole genome shotgun (WGS) entry which is preliminary data.</text>
</comment>
<sequence>MTKRVFLIVLDSFGIGYEPDADKFGDVGANTLASIAKDPGFQTPNMAALGLFNLDGVDCKAPVHPVAGSCARLQEASNGKDTTIGHWEIAGVESERALPTYPDGFPPEVIEEYEKLTGRKVLCNKPYSGTEVLKDYGEEHMRTGDLIVYTSADSVFQVAAHEQVVPLEQLYEYCQMARDMLKGEHGVGRVIARPFLGSCAADFKRTSNRHDYSLKPPAKTMLDHLKAAGKDVIGVGKIYDIFDGEGLTEKIRTSGNTEGIKVMLELVDRDFEGLAFINLVDFDMIYGHRRNIAGYAAAATEFDRGLGELLKKLRPGDVVMITGDHGCDPGYTKTTDHTREYVPLLVAGPEVKKDNNLGTVLGFGAIGKTICTALGVQAQLDGQDLAAKIFE</sequence>
<evidence type="ECO:0000256" key="5">
    <source>
        <dbReference type="ARBA" id="ARBA00023235"/>
    </source>
</evidence>
<keyword evidence="3 6" id="KW-0479">Metal-binding</keyword>
<protein>
    <recommendedName>
        <fullName evidence="6 7">Phosphopentomutase</fullName>
        <ecNumber evidence="6 7">5.4.2.7</ecNumber>
    </recommendedName>
    <alternativeName>
        <fullName evidence="6">Phosphodeoxyribomutase</fullName>
    </alternativeName>
</protein>
<feature type="binding site" evidence="6">
    <location>
        <position position="288"/>
    </location>
    <ligand>
        <name>Mn(2+)</name>
        <dbReference type="ChEBI" id="CHEBI:29035"/>
        <label>2</label>
    </ligand>
</feature>
<dbReference type="GO" id="GO:0043094">
    <property type="term" value="P:metabolic compound salvage"/>
    <property type="evidence" value="ECO:0007669"/>
    <property type="project" value="UniProtKB-UniRule"/>
</dbReference>
<dbReference type="Gene3D" id="3.30.70.1250">
    <property type="entry name" value="Phosphopentomutase"/>
    <property type="match status" value="1"/>
</dbReference>
<evidence type="ECO:0000256" key="3">
    <source>
        <dbReference type="ARBA" id="ARBA00022723"/>
    </source>
</evidence>
<evidence type="ECO:0000259" key="8">
    <source>
        <dbReference type="Pfam" id="PF01676"/>
    </source>
</evidence>
<dbReference type="AlphaFoldDB" id="A0A9D2E5U4"/>
<evidence type="ECO:0000313" key="9">
    <source>
        <dbReference type="EMBL" id="HIZ31519.1"/>
    </source>
</evidence>
<comment type="similarity">
    <text evidence="1 6">Belongs to the phosphopentomutase family.</text>
</comment>
<dbReference type="GO" id="GO:0005829">
    <property type="term" value="C:cytosol"/>
    <property type="evidence" value="ECO:0007669"/>
    <property type="project" value="TreeGrafter"/>
</dbReference>
<comment type="cofactor">
    <cofactor evidence="6">
        <name>Mn(2+)</name>
        <dbReference type="ChEBI" id="CHEBI:29035"/>
    </cofactor>
    <text evidence="6">Binds 2 manganese ions.</text>
</comment>
<dbReference type="HAMAP" id="MF_00740">
    <property type="entry name" value="Phosphopentomut"/>
    <property type="match status" value="1"/>
</dbReference>
<keyword evidence="5 6" id="KW-0413">Isomerase</keyword>
<comment type="catalytic activity">
    <reaction evidence="6">
        <text>2-deoxy-alpha-D-ribose 1-phosphate = 2-deoxy-D-ribose 5-phosphate</text>
        <dbReference type="Rhea" id="RHEA:27658"/>
        <dbReference type="ChEBI" id="CHEBI:57259"/>
        <dbReference type="ChEBI" id="CHEBI:62877"/>
        <dbReference type="EC" id="5.4.2.7"/>
    </reaction>
</comment>
<dbReference type="Pfam" id="PF01676">
    <property type="entry name" value="Metalloenzyme"/>
    <property type="match status" value="1"/>
</dbReference>
<comment type="subcellular location">
    <subcellularLocation>
        <location evidence="6">Cytoplasm</location>
    </subcellularLocation>
</comment>
<dbReference type="FunFam" id="3.30.70.1250:FF:000001">
    <property type="entry name" value="Phosphopentomutase"/>
    <property type="match status" value="1"/>
</dbReference>
<feature type="binding site" evidence="6">
    <location>
        <position position="337"/>
    </location>
    <ligand>
        <name>Mn(2+)</name>
        <dbReference type="ChEBI" id="CHEBI:29035"/>
        <label>2</label>
    </ligand>
</feature>
<evidence type="ECO:0000256" key="7">
    <source>
        <dbReference type="NCBIfam" id="TIGR01696"/>
    </source>
</evidence>
<keyword evidence="4 6" id="KW-0464">Manganese</keyword>
<evidence type="ECO:0000256" key="1">
    <source>
        <dbReference type="ARBA" id="ARBA00010373"/>
    </source>
</evidence>
<gene>
    <name evidence="6" type="primary">deoB</name>
    <name evidence="9" type="ORF">H9813_09875</name>
</gene>
<comment type="function">
    <text evidence="6">Isomerase that catalyzes the conversion of deoxy-ribose 1-phosphate (dRib-1-P) and ribose 1-phosphate (Rib-1-P) to deoxy-ribose 5-phosphate (dRib-5-P) and ribose 5-phosphate (Rib-5-P), respectively.</text>
</comment>
<comment type="pathway">
    <text evidence="6">Carbohydrate degradation; 2-deoxy-D-ribose 1-phosphate degradation; D-glyceraldehyde 3-phosphate and acetaldehyde from 2-deoxy-alpha-D-ribose 1-phosphate: step 1/2.</text>
</comment>